<keyword evidence="4 6" id="KW-0472">Membrane</keyword>
<dbReference type="CDD" id="cd03386">
    <property type="entry name" value="PAP2_Aur1_like"/>
    <property type="match status" value="1"/>
</dbReference>
<dbReference type="RefSeq" id="WP_181410786.1">
    <property type="nucleotide sequence ID" value="NZ_BAAAOR010000008.1"/>
</dbReference>
<dbReference type="Proteomes" id="UP001500842">
    <property type="component" value="Unassembled WGS sequence"/>
</dbReference>
<feature type="transmembrane region" description="Helical" evidence="6">
    <location>
        <begin position="196"/>
        <end position="215"/>
    </location>
</feature>
<evidence type="ECO:0000313" key="8">
    <source>
        <dbReference type="EMBL" id="GAA1509443.1"/>
    </source>
</evidence>
<feature type="region of interest" description="Disordered" evidence="5">
    <location>
        <begin position="356"/>
        <end position="378"/>
    </location>
</feature>
<keyword evidence="9" id="KW-1185">Reference proteome</keyword>
<gene>
    <name evidence="8" type="ORF">GCM10009788_12260</name>
</gene>
<reference evidence="8 9" key="1">
    <citation type="journal article" date="2019" name="Int. J. Syst. Evol. Microbiol.">
        <title>The Global Catalogue of Microorganisms (GCM) 10K type strain sequencing project: providing services to taxonomists for standard genome sequencing and annotation.</title>
        <authorList>
            <consortium name="The Broad Institute Genomics Platform"/>
            <consortium name="The Broad Institute Genome Sequencing Center for Infectious Disease"/>
            <person name="Wu L."/>
            <person name="Ma J."/>
        </authorList>
    </citation>
    <scope>NUCLEOTIDE SEQUENCE [LARGE SCALE GENOMIC DNA]</scope>
    <source>
        <strain evidence="8 9">JCM 14942</strain>
    </source>
</reference>
<dbReference type="PANTHER" id="PTHR31310:SF7">
    <property type="entry name" value="PA-PHOSPHATASE RELATED-FAMILY PROTEIN DDB_G0268928"/>
    <property type="match status" value="1"/>
</dbReference>
<keyword evidence="3 6" id="KW-1133">Transmembrane helix</keyword>
<accession>A0ABN2A273</accession>
<organism evidence="8 9">
    <name type="scientific">Nocardioides humi</name>
    <dbReference type="NCBI Taxonomy" id="449461"/>
    <lineage>
        <taxon>Bacteria</taxon>
        <taxon>Bacillati</taxon>
        <taxon>Actinomycetota</taxon>
        <taxon>Actinomycetes</taxon>
        <taxon>Propionibacteriales</taxon>
        <taxon>Nocardioidaceae</taxon>
        <taxon>Nocardioides</taxon>
    </lineage>
</organism>
<protein>
    <recommendedName>
        <fullName evidence="7">Inositolphosphotransferase Aur1/Ipt1 domain-containing protein</fullName>
    </recommendedName>
</protein>
<evidence type="ECO:0000256" key="3">
    <source>
        <dbReference type="ARBA" id="ARBA00022989"/>
    </source>
</evidence>
<evidence type="ECO:0000256" key="1">
    <source>
        <dbReference type="ARBA" id="ARBA00004141"/>
    </source>
</evidence>
<evidence type="ECO:0000256" key="5">
    <source>
        <dbReference type="SAM" id="MobiDB-lite"/>
    </source>
</evidence>
<comment type="subcellular location">
    <subcellularLocation>
        <location evidence="1">Membrane</location>
        <topology evidence="1">Multi-pass membrane protein</topology>
    </subcellularLocation>
</comment>
<feature type="transmembrane region" description="Helical" evidence="6">
    <location>
        <begin position="100"/>
        <end position="117"/>
    </location>
</feature>
<feature type="transmembrane region" description="Helical" evidence="6">
    <location>
        <begin position="263"/>
        <end position="285"/>
    </location>
</feature>
<feature type="transmembrane region" description="Helical" evidence="6">
    <location>
        <begin position="46"/>
        <end position="65"/>
    </location>
</feature>
<name>A0ABN2A273_9ACTN</name>
<proteinExistence type="predicted"/>
<feature type="transmembrane region" description="Helical" evidence="6">
    <location>
        <begin position="292"/>
        <end position="310"/>
    </location>
</feature>
<dbReference type="Pfam" id="PF14378">
    <property type="entry name" value="PAP2_3"/>
    <property type="match status" value="1"/>
</dbReference>
<dbReference type="PANTHER" id="PTHR31310">
    <property type="match status" value="1"/>
</dbReference>
<evidence type="ECO:0000259" key="7">
    <source>
        <dbReference type="Pfam" id="PF14378"/>
    </source>
</evidence>
<evidence type="ECO:0000256" key="2">
    <source>
        <dbReference type="ARBA" id="ARBA00022692"/>
    </source>
</evidence>
<evidence type="ECO:0000313" key="9">
    <source>
        <dbReference type="Proteomes" id="UP001500842"/>
    </source>
</evidence>
<evidence type="ECO:0000256" key="4">
    <source>
        <dbReference type="ARBA" id="ARBA00023136"/>
    </source>
</evidence>
<feature type="transmembrane region" description="Helical" evidence="6">
    <location>
        <begin position="316"/>
        <end position="334"/>
    </location>
</feature>
<feature type="domain" description="Inositolphosphotransferase Aur1/Ipt1" evidence="7">
    <location>
        <begin position="136"/>
        <end position="328"/>
    </location>
</feature>
<sequence length="378" mass="40847">MYTHQTAGRGAPSFALAWLAGLGLAVLTIVFSRLEAIPIQDPDSLIPGYIRFPAIVLGAIALDVVPRTFLGAGRPGAGWARRVRDTFRTVLRERWPLSHWKFALNGVIAWYLCYAAFRNVKSMAPFVHEKIYDDPLADLDKFLFAGHDPAAVLHAWFGTGLAAHFFSAVYIVWIALVPVSIAIALVWTRHTRAGEWYVTAVAVDWALGAVLYVLVPTVGPIYSHSSAFAALPETYVSRLQESMWGDRVAVLADPVGAGTLQTIAAFASLHVGIMMTICLIVELIRLPRWVRVSSWVFLGLTSLATVYLGWHFFIDVIAGAALGAFAVWIAGIATGNRVGLRARLVPDPVTAPVAPASGAHPEALASRSAPLPDHPAAD</sequence>
<dbReference type="InterPro" id="IPR026841">
    <property type="entry name" value="Aur1/Ipt1"/>
</dbReference>
<keyword evidence="2 6" id="KW-0812">Transmembrane</keyword>
<dbReference type="EMBL" id="BAAAOR010000008">
    <property type="protein sequence ID" value="GAA1509443.1"/>
    <property type="molecule type" value="Genomic_DNA"/>
</dbReference>
<dbReference type="InterPro" id="IPR052185">
    <property type="entry name" value="IPC_Synthase-Related"/>
</dbReference>
<comment type="caution">
    <text evidence="8">The sequence shown here is derived from an EMBL/GenBank/DDBJ whole genome shotgun (WGS) entry which is preliminary data.</text>
</comment>
<evidence type="ECO:0000256" key="6">
    <source>
        <dbReference type="SAM" id="Phobius"/>
    </source>
</evidence>
<feature type="transmembrane region" description="Helical" evidence="6">
    <location>
        <begin position="165"/>
        <end position="187"/>
    </location>
</feature>